<reference evidence="2 3" key="1">
    <citation type="journal article" date="2018" name="J. Allergy Clin. Immunol.">
        <title>High-quality assembly of Dermatophagoides pteronyssinus genome and transcriptome reveals a wide range of novel allergens.</title>
        <authorList>
            <person name="Liu X.Y."/>
            <person name="Yang K.Y."/>
            <person name="Wang M.Q."/>
            <person name="Kwok J.S."/>
            <person name="Zeng X."/>
            <person name="Yang Z."/>
            <person name="Xiao X.J."/>
            <person name="Lau C.P."/>
            <person name="Li Y."/>
            <person name="Huang Z.M."/>
            <person name="Ba J.G."/>
            <person name="Yim A.K."/>
            <person name="Ouyang C.Y."/>
            <person name="Ngai S.M."/>
            <person name="Chan T.F."/>
            <person name="Leung E.L."/>
            <person name="Liu L."/>
            <person name="Liu Z.G."/>
            <person name="Tsui S.K."/>
        </authorList>
    </citation>
    <scope>NUCLEOTIDE SEQUENCE [LARGE SCALE GENOMIC DNA]</scope>
    <source>
        <strain evidence="2">Derp</strain>
    </source>
</reference>
<sequence length="150" mass="17021">MIESSGQSSFALTNMFNLNKPKTDFKVAEFDDDGITGAIISFVDSFSNFVSFIGTITILVFCFYLPVQHEKFLTKIGTFGELESHIAFVAKFLSKNIESSVQFLLPFQNIKFSTTIDTLKVSIEAHEELVAYEKNKSFDNCFCKYNLNFK</sequence>
<organism evidence="2 3">
    <name type="scientific">Dermatophagoides pteronyssinus</name>
    <name type="common">European house dust mite</name>
    <dbReference type="NCBI Taxonomy" id="6956"/>
    <lineage>
        <taxon>Eukaryota</taxon>
        <taxon>Metazoa</taxon>
        <taxon>Ecdysozoa</taxon>
        <taxon>Arthropoda</taxon>
        <taxon>Chelicerata</taxon>
        <taxon>Arachnida</taxon>
        <taxon>Acari</taxon>
        <taxon>Acariformes</taxon>
        <taxon>Sarcoptiformes</taxon>
        <taxon>Astigmata</taxon>
        <taxon>Psoroptidia</taxon>
        <taxon>Analgoidea</taxon>
        <taxon>Pyroglyphidae</taxon>
        <taxon>Dermatophagoidinae</taxon>
        <taxon>Dermatophagoides</taxon>
    </lineage>
</organism>
<dbReference type="Proteomes" id="UP000887458">
    <property type="component" value="Unassembled WGS sequence"/>
</dbReference>
<proteinExistence type="predicted"/>
<evidence type="ECO:0000313" key="3">
    <source>
        <dbReference type="Proteomes" id="UP000887458"/>
    </source>
</evidence>
<protein>
    <submittedName>
        <fullName evidence="2">Uncharacterized protein</fullName>
    </submittedName>
</protein>
<keyword evidence="1" id="KW-1133">Transmembrane helix</keyword>
<accession>A0ABQ8JPU5</accession>
<reference evidence="2 3" key="2">
    <citation type="journal article" date="2022" name="Mol. Biol. Evol.">
        <title>Comparative Genomics Reveals Insights into the Divergent Evolution of Astigmatic Mites and Household Pest Adaptations.</title>
        <authorList>
            <person name="Xiong Q."/>
            <person name="Wan A.T."/>
            <person name="Liu X."/>
            <person name="Fung C.S."/>
            <person name="Xiao X."/>
            <person name="Malainual N."/>
            <person name="Hou J."/>
            <person name="Wang L."/>
            <person name="Wang M."/>
            <person name="Yang K.Y."/>
            <person name="Cui Y."/>
            <person name="Leung E.L."/>
            <person name="Nong W."/>
            <person name="Shin S.K."/>
            <person name="Au S.W."/>
            <person name="Jeong K.Y."/>
            <person name="Chew F.T."/>
            <person name="Hui J.H."/>
            <person name="Leung T.F."/>
            <person name="Tungtrongchitr A."/>
            <person name="Zhong N."/>
            <person name="Liu Z."/>
            <person name="Tsui S.K."/>
        </authorList>
    </citation>
    <scope>NUCLEOTIDE SEQUENCE [LARGE SCALE GENOMIC DNA]</scope>
    <source>
        <strain evidence="2">Derp</strain>
    </source>
</reference>
<evidence type="ECO:0000256" key="1">
    <source>
        <dbReference type="SAM" id="Phobius"/>
    </source>
</evidence>
<evidence type="ECO:0000313" key="2">
    <source>
        <dbReference type="EMBL" id="KAH9424316.1"/>
    </source>
</evidence>
<keyword evidence="1" id="KW-0812">Transmembrane</keyword>
<comment type="caution">
    <text evidence="2">The sequence shown here is derived from an EMBL/GenBank/DDBJ whole genome shotgun (WGS) entry which is preliminary data.</text>
</comment>
<feature type="transmembrane region" description="Helical" evidence="1">
    <location>
        <begin position="49"/>
        <end position="67"/>
    </location>
</feature>
<keyword evidence="3" id="KW-1185">Reference proteome</keyword>
<dbReference type="EMBL" id="NJHN03000029">
    <property type="protein sequence ID" value="KAH9424316.1"/>
    <property type="molecule type" value="Genomic_DNA"/>
</dbReference>
<name>A0ABQ8JPU5_DERPT</name>
<keyword evidence="1" id="KW-0472">Membrane</keyword>
<gene>
    <name evidence="2" type="ORF">DERP_004498</name>
</gene>